<evidence type="ECO:0000256" key="2">
    <source>
        <dbReference type="ARBA" id="ARBA00022737"/>
    </source>
</evidence>
<evidence type="ECO:0000313" key="10">
    <source>
        <dbReference type="Proteomes" id="UP000014500"/>
    </source>
</evidence>
<accession>T1J4D6</accession>
<feature type="zinc finger region" description="CR-type" evidence="5">
    <location>
        <begin position="128"/>
        <end position="208"/>
    </location>
</feature>
<evidence type="ECO:0000256" key="5">
    <source>
        <dbReference type="PROSITE-ProRule" id="PRU00546"/>
    </source>
</evidence>
<evidence type="ECO:0000256" key="1">
    <source>
        <dbReference type="ARBA" id="ARBA00022723"/>
    </source>
</evidence>
<keyword evidence="3 5" id="KW-0863">Zinc-finger</keyword>
<dbReference type="GO" id="GO:0030544">
    <property type="term" value="F:Hsp70 protein binding"/>
    <property type="evidence" value="ECO:0007669"/>
    <property type="project" value="InterPro"/>
</dbReference>
<dbReference type="GO" id="GO:0051082">
    <property type="term" value="F:unfolded protein binding"/>
    <property type="evidence" value="ECO:0007669"/>
    <property type="project" value="InterPro"/>
</dbReference>
<dbReference type="SUPFAM" id="SSF46565">
    <property type="entry name" value="Chaperone J-domain"/>
    <property type="match status" value="3"/>
</dbReference>
<dbReference type="PANTHER" id="PTHR43888">
    <property type="entry name" value="DNAJ-LIKE-2, ISOFORM A-RELATED"/>
    <property type="match status" value="1"/>
</dbReference>
<dbReference type="SMART" id="SM00271">
    <property type="entry name" value="DnaJ"/>
    <property type="match status" value="3"/>
</dbReference>
<dbReference type="InterPro" id="IPR036410">
    <property type="entry name" value="HSP_DnaJ_Cys-rich_dom_sf"/>
</dbReference>
<feature type="domain" description="J" evidence="7">
    <location>
        <begin position="335"/>
        <end position="397"/>
    </location>
</feature>
<keyword evidence="4 5" id="KW-0862">Zinc</keyword>
<dbReference type="InterPro" id="IPR018253">
    <property type="entry name" value="DnaJ_domain_CS"/>
</dbReference>
<keyword evidence="10" id="KW-1185">Reference proteome</keyword>
<evidence type="ECO:0000259" key="8">
    <source>
        <dbReference type="PROSITE" id="PS51188"/>
    </source>
</evidence>
<dbReference type="Pfam" id="PF01556">
    <property type="entry name" value="DnaJ_C"/>
    <property type="match status" value="2"/>
</dbReference>
<feature type="domain" description="J" evidence="7">
    <location>
        <begin position="802"/>
        <end position="864"/>
    </location>
</feature>
<dbReference type="CDD" id="cd06257">
    <property type="entry name" value="DnaJ"/>
    <property type="match status" value="3"/>
</dbReference>
<protein>
    <recommendedName>
        <fullName evidence="11">J domain-containing protein</fullName>
    </recommendedName>
</protein>
<reference evidence="9" key="2">
    <citation type="submission" date="2015-02" db="UniProtKB">
        <authorList>
            <consortium name="EnsemblMetazoa"/>
        </authorList>
    </citation>
    <scope>IDENTIFICATION</scope>
</reference>
<dbReference type="SUPFAM" id="SSF57938">
    <property type="entry name" value="DnaJ/Hsp40 cysteine-rich domain"/>
    <property type="match status" value="1"/>
</dbReference>
<dbReference type="AlphaFoldDB" id="T1J4D6"/>
<keyword evidence="1 5" id="KW-0479">Metal-binding</keyword>
<dbReference type="PROSITE" id="PS00636">
    <property type="entry name" value="DNAJ_1"/>
    <property type="match status" value="1"/>
</dbReference>
<dbReference type="Gene3D" id="2.60.260.20">
    <property type="entry name" value="Urease metallochaperone UreE, N-terminal domain"/>
    <property type="match status" value="6"/>
</dbReference>
<dbReference type="CDD" id="cd10747">
    <property type="entry name" value="DnaJ_C"/>
    <property type="match status" value="2"/>
</dbReference>
<dbReference type="InterPro" id="IPR002939">
    <property type="entry name" value="DnaJ_C"/>
</dbReference>
<dbReference type="InterPro" id="IPR001305">
    <property type="entry name" value="HSP_DnaJ_Cys-rich_dom"/>
</dbReference>
<dbReference type="InterPro" id="IPR008971">
    <property type="entry name" value="HSP40/DnaJ_pept-bd"/>
</dbReference>
<dbReference type="InterPro" id="IPR001623">
    <property type="entry name" value="DnaJ_domain"/>
</dbReference>
<organism evidence="9 10">
    <name type="scientific">Strigamia maritima</name>
    <name type="common">European centipede</name>
    <name type="synonym">Geophilus maritimus</name>
    <dbReference type="NCBI Taxonomy" id="126957"/>
    <lineage>
        <taxon>Eukaryota</taxon>
        <taxon>Metazoa</taxon>
        <taxon>Ecdysozoa</taxon>
        <taxon>Arthropoda</taxon>
        <taxon>Myriapoda</taxon>
        <taxon>Chilopoda</taxon>
        <taxon>Pleurostigmophora</taxon>
        <taxon>Geophilomorpha</taxon>
        <taxon>Linotaeniidae</taxon>
        <taxon>Strigamia</taxon>
    </lineage>
</organism>
<proteinExistence type="predicted"/>
<dbReference type="CDD" id="cd10719">
    <property type="entry name" value="DnaJ_zf"/>
    <property type="match status" value="1"/>
</dbReference>
<evidence type="ECO:0000313" key="9">
    <source>
        <dbReference type="EnsemblMetazoa" id="SMAR008468-PA"/>
    </source>
</evidence>
<evidence type="ECO:0008006" key="11">
    <source>
        <dbReference type="Google" id="ProtNLM"/>
    </source>
</evidence>
<dbReference type="InterPro" id="IPR036869">
    <property type="entry name" value="J_dom_sf"/>
</dbReference>
<dbReference type="STRING" id="126957.T1J4D6"/>
<dbReference type="EMBL" id="JH431844">
    <property type="status" value="NOT_ANNOTATED_CDS"/>
    <property type="molecule type" value="Genomic_DNA"/>
</dbReference>
<dbReference type="Gene3D" id="2.10.230.10">
    <property type="entry name" value="Heat shock protein DnaJ, cysteine-rich domain"/>
    <property type="match status" value="2"/>
</dbReference>
<feature type="compositionally biased region" description="Basic and acidic residues" evidence="6">
    <location>
        <begin position="411"/>
        <end position="421"/>
    </location>
</feature>
<dbReference type="HOGENOM" id="CLU_292149_0_0_1"/>
<dbReference type="eggNOG" id="KOG0712">
    <property type="taxonomic scope" value="Eukaryota"/>
</dbReference>
<evidence type="ECO:0000256" key="3">
    <source>
        <dbReference type="ARBA" id="ARBA00022771"/>
    </source>
</evidence>
<keyword evidence="2" id="KW-0677">Repeat</keyword>
<feature type="region of interest" description="Disordered" evidence="6">
    <location>
        <begin position="470"/>
        <end position="504"/>
    </location>
</feature>
<dbReference type="EnsemblMetazoa" id="SMAR008468-RA">
    <property type="protein sequence ID" value="SMAR008468-PA"/>
    <property type="gene ID" value="SMAR008468"/>
</dbReference>
<dbReference type="PROSITE" id="PS50076">
    <property type="entry name" value="DNAJ_2"/>
    <property type="match status" value="3"/>
</dbReference>
<dbReference type="InterPro" id="IPR044713">
    <property type="entry name" value="DNJA1/2-like"/>
</dbReference>
<dbReference type="Gene3D" id="1.10.287.110">
    <property type="entry name" value="DnaJ domain"/>
    <property type="match status" value="3"/>
</dbReference>
<reference evidence="10" key="1">
    <citation type="submission" date="2011-05" db="EMBL/GenBank/DDBJ databases">
        <authorList>
            <person name="Richards S.R."/>
            <person name="Qu J."/>
            <person name="Jiang H."/>
            <person name="Jhangiani S.N."/>
            <person name="Agravi P."/>
            <person name="Goodspeed R."/>
            <person name="Gross S."/>
            <person name="Mandapat C."/>
            <person name="Jackson L."/>
            <person name="Mathew T."/>
            <person name="Pu L."/>
            <person name="Thornton R."/>
            <person name="Saada N."/>
            <person name="Wilczek-Boney K.B."/>
            <person name="Lee S."/>
            <person name="Kovar C."/>
            <person name="Wu Y."/>
            <person name="Scherer S.E."/>
            <person name="Worley K.C."/>
            <person name="Muzny D.M."/>
            <person name="Gibbs R."/>
        </authorList>
    </citation>
    <scope>NUCLEOTIDE SEQUENCE</scope>
    <source>
        <strain evidence="10">Brora</strain>
    </source>
</reference>
<name>T1J4D6_STRMM</name>
<dbReference type="Proteomes" id="UP000014500">
    <property type="component" value="Unassembled WGS sequence"/>
</dbReference>
<feature type="domain" description="CR-type" evidence="8">
    <location>
        <begin position="128"/>
        <end position="208"/>
    </location>
</feature>
<evidence type="ECO:0000256" key="4">
    <source>
        <dbReference type="ARBA" id="ARBA00022833"/>
    </source>
</evidence>
<dbReference type="PROSITE" id="PS51188">
    <property type="entry name" value="ZF_CR"/>
    <property type="match status" value="1"/>
</dbReference>
<dbReference type="SUPFAM" id="SSF49493">
    <property type="entry name" value="HSP40/DnaJ peptide-binding domain"/>
    <property type="match status" value="5"/>
</dbReference>
<dbReference type="GO" id="GO:0006457">
    <property type="term" value="P:protein folding"/>
    <property type="evidence" value="ECO:0007669"/>
    <property type="project" value="InterPro"/>
</dbReference>
<sequence length="1044" mass="118476">MVKDTTYYDILTVKPSCTPDELKKAYRKLALKYHPDKNPNEGGKFKYISEAYRVLSNPEKRRIYDESGNNDGFPTSNAQFTSFEDIIIHFVGKTHQPRDRSHQPRDRKSKNKNIIRHLSVTLEELYNGSLRNLSFEIDVICAKCSGIGWEKSDECENCHGTGFHEKIHQLAPGLIRVCPECMCPACRGWGVKLDLCKRCNGWKVVKERKILDIHVKKGMVDGQKIIFNGWGDEKPGFEPGDVIVALLEKKHRVFRRNGRDLSCKLELELYERIFGARRTIEALDGRLLVVRFEPPVKAGDVMVFRGEGMSEYKDPLVKGKLIVEFLVRRVKETTSYYDILNVKFLCTPDELKKAYRKLALKYHPDKNPNEGAKFKHISQAYRVLSNPEKRRIYDQRAKKSAGNKKGATQQQRDHSQQQRDRRSNWGFDQFFNQFFNQFFGGANHQQSDQQRKNVFFHVSGNVKVSRQIQTHFPSLRSPIKPGKTSNLRPNRKKTAVNDGFPSPKDINRKKSKNLVYHLNVTLEELYTGSSRKLSVQKDVICAKCAGKGGGKCCGGRKVVRERRILEVGVVKGMVDVFEGEGDEEPGFEPGLELELCEAICGGRRTVVGLDGRVLVVRWESGVRDGDVMVVCGRGMPVYKGFVKGMMIVEFLVRCVGVGEMKRLEAVLPELYTGVRGNYQSRKTSSARKCAERRGKCCGGRKVVRERRILEVGVVKGMVDVFEGEGDEEPGFEPGLRCIVFFGEVVVICCVDWSWSCVRRFVVVGGRSWGWMGGCVGVGEMKRLEAVLPGRKVVVVPDNDDTTYYDILTIKPSCTPDDLKKAYRKLALKYHPDKNPNEGAKFKHISRAYEVLSNPEKRRIYDQTGKTAVNDGFPSSNSRFTPFMDIFNNFFGPRTNKPLDRKSKNLIHHLSVSLEELFTGSLRKLAVQKNVICKYAGKNGIRCRNCHRTEMLGRMHRLKTGFVQEIRSRCPECLARGLKDVCKGCGGRKVVRERRILEVGVEKGMVDGQEIVFKGDGDEKPGYETGDVIVVLRVVDEMEGLEAEL</sequence>
<dbReference type="PRINTS" id="PR00625">
    <property type="entry name" value="JDOMAIN"/>
</dbReference>
<evidence type="ECO:0000259" key="7">
    <source>
        <dbReference type="PROSITE" id="PS50076"/>
    </source>
</evidence>
<feature type="region of interest" description="Disordered" evidence="6">
    <location>
        <begin position="392"/>
        <end position="421"/>
    </location>
</feature>
<dbReference type="Pfam" id="PF00226">
    <property type="entry name" value="DnaJ"/>
    <property type="match status" value="3"/>
</dbReference>
<evidence type="ECO:0000256" key="6">
    <source>
        <dbReference type="SAM" id="MobiDB-lite"/>
    </source>
</evidence>
<dbReference type="GO" id="GO:0008270">
    <property type="term" value="F:zinc ion binding"/>
    <property type="evidence" value="ECO:0007669"/>
    <property type="project" value="UniProtKB-KW"/>
</dbReference>
<feature type="domain" description="J" evidence="7">
    <location>
        <begin position="6"/>
        <end position="68"/>
    </location>
</feature>